<dbReference type="OrthoDB" id="9771580at2"/>
<dbReference type="InterPro" id="IPR035421">
    <property type="entry name" value="Terminase_6C"/>
</dbReference>
<dbReference type="Pfam" id="PF03237">
    <property type="entry name" value="Terminase_6N"/>
    <property type="match status" value="1"/>
</dbReference>
<evidence type="ECO:0000259" key="2">
    <source>
        <dbReference type="Pfam" id="PF17289"/>
    </source>
</evidence>
<accession>A0A5F1YE86</accession>
<sequence>MAISSILKIPIELKAKVALELKRRRKEEDTGRKLTFREWIAIYASHFKFYRHTEILIEQLQLVVEGKRKRLMIFMPPRHGKSELVSRLFPAYVQYYRSRWNIGLCSYSASLAFTFGRVARDFFMKSGGEVATKKKDHWSAYHGGEMWSAGVDGSITGKGFHIGIIDDPLKNWKEAKSPTIRQAIIEWYLSTFYTRKEPDAAIILCMTRWSLYDLAGWMLEQESDEDGGTESWHIVNFEALKTNLHFAFPKSCTLEPDWRKEGEALCPERYPVAELNRIRKRLGTFFFSALYQQHPIAGDGGIIKREWIQEWTELPPGKQTIIQTWDLTFDDTENSDFVVGAVWCKIGRGCYLLDRVRKQMDVIATRNAIIDMKRRWPLTTKIYIEKKANGAAVLTMLRNKIPGIVPYEPGSNSKEDRGRAVSPVFEDMRVWIPFFAAWKEEWIREHVEFPFGKHDDQFDTTTMALEKLEGTLAGGVSLNLGNAWGKKIR</sequence>
<keyword evidence="1" id="KW-1188">Viral release from host cell</keyword>
<evidence type="ECO:0000313" key="3">
    <source>
        <dbReference type="EMBL" id="TGK36179.1"/>
    </source>
</evidence>
<dbReference type="Pfam" id="PF17289">
    <property type="entry name" value="Terminase_6C"/>
    <property type="match status" value="1"/>
</dbReference>
<comment type="caution">
    <text evidence="3">The sequence shown here is derived from an EMBL/GenBank/DDBJ whole genome shotgun (WGS) entry which is preliminary data.</text>
</comment>
<evidence type="ECO:0000256" key="1">
    <source>
        <dbReference type="ARBA" id="ARBA00022612"/>
    </source>
</evidence>
<keyword evidence="4" id="KW-1185">Reference proteome</keyword>
<dbReference type="Gene3D" id="3.30.420.240">
    <property type="match status" value="1"/>
</dbReference>
<gene>
    <name evidence="3" type="ORF">EHQ17_04490</name>
</gene>
<feature type="domain" description="Terminase large subunit gp17-like C-terminal" evidence="2">
    <location>
        <begin position="324"/>
        <end position="467"/>
    </location>
</feature>
<protein>
    <recommendedName>
        <fullName evidence="2">Terminase large subunit gp17-like C-terminal domain-containing protein</fullName>
    </recommendedName>
</protein>
<proteinExistence type="predicted"/>
<organism evidence="3 4">
    <name type="scientific">Leptospira gomenensis</name>
    <dbReference type="NCBI Taxonomy" id="2484974"/>
    <lineage>
        <taxon>Bacteria</taxon>
        <taxon>Pseudomonadati</taxon>
        <taxon>Spirochaetota</taxon>
        <taxon>Spirochaetia</taxon>
        <taxon>Leptospirales</taxon>
        <taxon>Leptospiraceae</taxon>
        <taxon>Leptospira</taxon>
    </lineage>
</organism>
<dbReference type="Proteomes" id="UP000298277">
    <property type="component" value="Unassembled WGS sequence"/>
</dbReference>
<evidence type="ECO:0000313" key="4">
    <source>
        <dbReference type="Proteomes" id="UP000298277"/>
    </source>
</evidence>
<name>A0A5F1YE86_9LEPT</name>
<dbReference type="EMBL" id="RQFA01000024">
    <property type="protein sequence ID" value="TGK36179.1"/>
    <property type="molecule type" value="Genomic_DNA"/>
</dbReference>
<dbReference type="InterPro" id="IPR006517">
    <property type="entry name" value="Phage_terminase_lsu-like_C"/>
</dbReference>
<dbReference type="NCBIfam" id="TIGR01630">
    <property type="entry name" value="psiM2_ORF9"/>
    <property type="match status" value="1"/>
</dbReference>
<reference evidence="3" key="1">
    <citation type="journal article" date="2019" name="PLoS Negl. Trop. Dis.">
        <title>Revisiting the worldwide diversity of Leptospira species in the environment.</title>
        <authorList>
            <person name="Vincent A.T."/>
            <person name="Schiettekatte O."/>
            <person name="Bourhy P."/>
            <person name="Veyrier F.J."/>
            <person name="Picardeau M."/>
        </authorList>
    </citation>
    <scope>NUCLEOTIDE SEQUENCE [LARGE SCALE GENOMIC DNA]</scope>
    <source>
        <strain evidence="3">201800299</strain>
    </source>
</reference>
<dbReference type="AlphaFoldDB" id="A0A5F1YE86"/>